<sequence length="87" mass="10103">MKRENEMNKEDLLNKGYRKYSGEEIEVYFSKDICTHSGNCVRTMPTVFDTKRKPWILADNGEVDSAMKTIDLCPSGALQYIYKKDDK</sequence>
<protein>
    <recommendedName>
        <fullName evidence="1">Divergent 4Fe-4S mono-cluster domain-containing protein</fullName>
    </recommendedName>
</protein>
<evidence type="ECO:0000313" key="2">
    <source>
        <dbReference type="EMBL" id="ODG92745.1"/>
    </source>
</evidence>
<dbReference type="Proteomes" id="UP000094580">
    <property type="component" value="Unassembled WGS sequence"/>
</dbReference>
<accession>A0ABX2ZSR4</accession>
<dbReference type="Pfam" id="PF06902">
    <property type="entry name" value="Fer4_19"/>
    <property type="match status" value="1"/>
</dbReference>
<feature type="domain" description="Divergent 4Fe-4S mono-cluster" evidence="1">
    <location>
        <begin position="20"/>
        <end position="82"/>
    </location>
</feature>
<comment type="caution">
    <text evidence="2">The sequence shown here is derived from an EMBL/GenBank/DDBJ whole genome shotgun (WGS) entry which is preliminary data.</text>
</comment>
<evidence type="ECO:0000313" key="3">
    <source>
        <dbReference type="Proteomes" id="UP000094580"/>
    </source>
</evidence>
<organism evidence="2 3">
    <name type="scientific">Gottfriedia luciferensis</name>
    <dbReference type="NCBI Taxonomy" id="178774"/>
    <lineage>
        <taxon>Bacteria</taxon>
        <taxon>Bacillati</taxon>
        <taxon>Bacillota</taxon>
        <taxon>Bacilli</taxon>
        <taxon>Bacillales</taxon>
        <taxon>Bacillaceae</taxon>
        <taxon>Gottfriedia</taxon>
    </lineage>
</organism>
<gene>
    <name evidence="2" type="ORF">BED47_17640</name>
</gene>
<dbReference type="Gene3D" id="3.30.70.20">
    <property type="match status" value="1"/>
</dbReference>
<dbReference type="InterPro" id="IPR010693">
    <property type="entry name" value="Divergent_4Fe-4S_mono-cluster"/>
</dbReference>
<name>A0ABX2ZSR4_9BACI</name>
<proteinExistence type="predicted"/>
<dbReference type="SUPFAM" id="SSF54862">
    <property type="entry name" value="4Fe-4S ferredoxins"/>
    <property type="match status" value="1"/>
</dbReference>
<keyword evidence="3" id="KW-1185">Reference proteome</keyword>
<dbReference type="EMBL" id="MDKC01000005">
    <property type="protein sequence ID" value="ODG92745.1"/>
    <property type="molecule type" value="Genomic_DNA"/>
</dbReference>
<reference evidence="2 3" key="1">
    <citation type="submission" date="2016-07" db="EMBL/GenBank/DDBJ databases">
        <authorList>
            <person name="Townsley L."/>
            <person name="Shank E.A."/>
        </authorList>
    </citation>
    <scope>NUCLEOTIDE SEQUENCE [LARGE SCALE GENOMIC DNA]</scope>
    <source>
        <strain evidence="2 3">CH01</strain>
    </source>
</reference>
<evidence type="ECO:0000259" key="1">
    <source>
        <dbReference type="Pfam" id="PF06902"/>
    </source>
</evidence>